<evidence type="ECO:0000313" key="2">
    <source>
        <dbReference type="Proteomes" id="UP000587524"/>
    </source>
</evidence>
<protein>
    <submittedName>
        <fullName evidence="1">Uncharacterized protein</fullName>
    </submittedName>
</protein>
<dbReference type="Proteomes" id="UP000587524">
    <property type="component" value="Unassembled WGS sequence"/>
</dbReference>
<accession>A0ABR6C9K4</accession>
<sequence>MAAPWSFIASYIGAALWSSCDGDGVPLDRRHDISDLAAGTRERMEADCHAFYDANHRLVHCLDAPLTGDVEGPASDREAAMAGHDFWLTRCGHGAGFWDGDWPEPHAGRLDSAARSFGNVDLYVGDDGLIHL</sequence>
<keyword evidence="2" id="KW-1185">Reference proteome</keyword>
<comment type="caution">
    <text evidence="1">The sequence shown here is derived from an EMBL/GenBank/DDBJ whole genome shotgun (WGS) entry which is preliminary data.</text>
</comment>
<proteinExistence type="predicted"/>
<evidence type="ECO:0000313" key="1">
    <source>
        <dbReference type="EMBL" id="MBA9021689.1"/>
    </source>
</evidence>
<dbReference type="RefSeq" id="WP_182574865.1">
    <property type="nucleotide sequence ID" value="NZ_JACJHY010000018.1"/>
</dbReference>
<organism evidence="1 2">
    <name type="scientific">Aminobacter ciceronei</name>
    <dbReference type="NCBI Taxonomy" id="150723"/>
    <lineage>
        <taxon>Bacteria</taxon>
        <taxon>Pseudomonadati</taxon>
        <taxon>Pseudomonadota</taxon>
        <taxon>Alphaproteobacteria</taxon>
        <taxon>Hyphomicrobiales</taxon>
        <taxon>Phyllobacteriaceae</taxon>
        <taxon>Aminobacter</taxon>
    </lineage>
</organism>
<name>A0ABR6C9K4_9HYPH</name>
<dbReference type="EMBL" id="JACJHZ010000018">
    <property type="protein sequence ID" value="MBA9021689.1"/>
    <property type="molecule type" value="Genomic_DNA"/>
</dbReference>
<gene>
    <name evidence="1" type="ORF">HNQ97_003698</name>
</gene>
<reference evidence="1 2" key="1">
    <citation type="submission" date="2020-08" db="EMBL/GenBank/DDBJ databases">
        <title>Genomic Encyclopedia of Type Strains, Phase IV (KMG-IV): sequencing the most valuable type-strain genomes for metagenomic binning, comparative biology and taxonomic classification.</title>
        <authorList>
            <person name="Goeker M."/>
        </authorList>
    </citation>
    <scope>NUCLEOTIDE SEQUENCE [LARGE SCALE GENOMIC DNA]</scope>
    <source>
        <strain evidence="1 2">DSM 17455</strain>
    </source>
</reference>